<evidence type="ECO:0000259" key="1">
    <source>
        <dbReference type="Pfam" id="PF01370"/>
    </source>
</evidence>
<gene>
    <name evidence="2" type="ORF">sL5_00160</name>
</gene>
<dbReference type="PANTHER" id="PTHR12126:SF11">
    <property type="entry name" value="NADH DEHYDROGENASE [UBIQUINONE] 1 ALPHA SUBCOMPLEX SUBUNIT 9, MITOCHONDRIAL"/>
    <property type="match status" value="1"/>
</dbReference>
<name>A0A8J3HNY8_9RICK</name>
<evidence type="ECO:0000313" key="3">
    <source>
        <dbReference type="Proteomes" id="UP000637906"/>
    </source>
</evidence>
<dbReference type="Proteomes" id="UP000637906">
    <property type="component" value="Unassembled WGS sequence"/>
</dbReference>
<protein>
    <submittedName>
        <fullName evidence="2">3-beta-hydroxy-Delta(5)-steroid dehydrogenase</fullName>
    </submittedName>
</protein>
<organism evidence="2 3">
    <name type="scientific">Candidatus Mesenet longicola</name>
    <dbReference type="NCBI Taxonomy" id="1892558"/>
    <lineage>
        <taxon>Bacteria</taxon>
        <taxon>Pseudomonadati</taxon>
        <taxon>Pseudomonadota</taxon>
        <taxon>Alphaproteobacteria</taxon>
        <taxon>Rickettsiales</taxon>
        <taxon>Anaplasmataceae</taxon>
        <taxon>Candidatus Mesenet</taxon>
    </lineage>
</organism>
<dbReference type="EMBL" id="BNGU01000001">
    <property type="protein sequence ID" value="GHM59023.1"/>
    <property type="molecule type" value="Genomic_DNA"/>
</dbReference>
<dbReference type="SUPFAM" id="SSF51735">
    <property type="entry name" value="NAD(P)-binding Rossmann-fold domains"/>
    <property type="match status" value="1"/>
</dbReference>
<reference evidence="2 3" key="1">
    <citation type="journal article" date="2021" name="Microb. Ecol.">
        <title>Candidatus Mesenet longicola: Novel Endosymbionts of Brontispa longissima that Induce Cytoplasmic Incompatibility.</title>
        <authorList>
            <person name="Takano S."/>
            <person name="Gotoh Y."/>
            <person name="Hayashi T."/>
        </authorList>
    </citation>
    <scope>NUCLEOTIDE SEQUENCE [LARGE SCALE GENOMIC DNA]</scope>
    <source>
        <strain evidence="2">L5</strain>
    </source>
</reference>
<dbReference type="InterPro" id="IPR051207">
    <property type="entry name" value="ComplexI_NDUFA9_subunit"/>
</dbReference>
<proteinExistence type="predicted"/>
<dbReference type="Pfam" id="PF01370">
    <property type="entry name" value="Epimerase"/>
    <property type="match status" value="1"/>
</dbReference>
<sequence>MIKQVIIFGGSGFLGKYIVKHLADLGYAIKIFSRNQEKVKQLKLCGHPEQIVVVGGYILDESVISKHIKGCDIVINLIGILNESKTQNFHTVHVDIAEKIARVAKANAVSFMIHFSAMNLESSYSSKYAQSKLLGEEVVTSAFPEAIIIRPSLVFGEEDNFFNKFAKLASILPFLPLINNGKMKFQPVYVDDLAKFVCYLIKLKDHDQKLYHIGGPKVYSIRNLLKFIITITNRKCLLINIPLPLAKLIAFICELKFISILLKPITGSVEPLITRDQVKFLCNSGDFEQSHDLEKAKIRATPIESIIPKYLKIYKKV</sequence>
<dbReference type="GO" id="GO:0044877">
    <property type="term" value="F:protein-containing complex binding"/>
    <property type="evidence" value="ECO:0007669"/>
    <property type="project" value="TreeGrafter"/>
</dbReference>
<dbReference type="Gene3D" id="3.40.50.720">
    <property type="entry name" value="NAD(P)-binding Rossmann-like Domain"/>
    <property type="match status" value="1"/>
</dbReference>
<dbReference type="InterPro" id="IPR036291">
    <property type="entry name" value="NAD(P)-bd_dom_sf"/>
</dbReference>
<feature type="domain" description="NAD-dependent epimerase/dehydratase" evidence="1">
    <location>
        <begin position="5"/>
        <end position="214"/>
    </location>
</feature>
<comment type="caution">
    <text evidence="2">The sequence shown here is derived from an EMBL/GenBank/DDBJ whole genome shotgun (WGS) entry which is preliminary data.</text>
</comment>
<dbReference type="PANTHER" id="PTHR12126">
    <property type="entry name" value="NADH-UBIQUINONE OXIDOREDUCTASE 39 KDA SUBUNIT-RELATED"/>
    <property type="match status" value="1"/>
</dbReference>
<dbReference type="CDD" id="cd05271">
    <property type="entry name" value="NDUFA9_like_SDR_a"/>
    <property type="match status" value="1"/>
</dbReference>
<accession>A0A8J3HNY8</accession>
<keyword evidence="3" id="KW-1185">Reference proteome</keyword>
<dbReference type="AlphaFoldDB" id="A0A8J3HNY8"/>
<dbReference type="InterPro" id="IPR001509">
    <property type="entry name" value="Epimerase_deHydtase"/>
</dbReference>
<evidence type="ECO:0000313" key="2">
    <source>
        <dbReference type="EMBL" id="GHM59023.1"/>
    </source>
</evidence>